<dbReference type="InterPro" id="IPR023471">
    <property type="entry name" value="CtaG/Cox11_dom_sf"/>
</dbReference>
<evidence type="ECO:0000256" key="10">
    <source>
        <dbReference type="SAM" id="MobiDB-lite"/>
    </source>
</evidence>
<dbReference type="Gene3D" id="2.60.370.10">
    <property type="entry name" value="Ctag/Cox11"/>
    <property type="match status" value="1"/>
</dbReference>
<evidence type="ECO:0000256" key="5">
    <source>
        <dbReference type="ARBA" id="ARBA00022692"/>
    </source>
</evidence>
<gene>
    <name evidence="11" type="ORF">OLMES_3237</name>
</gene>
<dbReference type="PANTHER" id="PTHR21320:SF3">
    <property type="entry name" value="CYTOCHROME C OXIDASE ASSEMBLY PROTEIN COX11, MITOCHONDRIAL-RELATED"/>
    <property type="match status" value="1"/>
</dbReference>
<dbReference type="GO" id="GO:0005886">
    <property type="term" value="C:plasma membrane"/>
    <property type="evidence" value="ECO:0007669"/>
    <property type="project" value="UniProtKB-SubCell"/>
</dbReference>
<reference evidence="11 12" key="1">
    <citation type="submission" date="2017-05" db="EMBL/GenBank/DDBJ databases">
        <title>Genomic insights into alkan degradation activity of Oleiphilus messinensis.</title>
        <authorList>
            <person name="Kozyavkin S.A."/>
            <person name="Slesarev A.I."/>
            <person name="Golyshin P.N."/>
            <person name="Korzhenkov A."/>
            <person name="Golyshina O.N."/>
            <person name="Toshchakov S.V."/>
        </authorList>
    </citation>
    <scope>NUCLEOTIDE SEQUENCE [LARGE SCALE GENOMIC DNA]</scope>
    <source>
        <strain evidence="11 12">ME102</strain>
    </source>
</reference>
<sequence length="205" mass="22818">MTLMVTALMFGFGFALVPLYDVFCKLTGINGKTNDQYEITEADLAVDESRQVKIQFITSNNENMVWDFKPVVTEVKVHPGEVQIVNFKVHNPTDRPMVAQAVPSLSPSEGTSYFHKIECFCFNQQHLNPGESALMPLQFMVDKDLPDYLVKLTLSYTLFDQTPSEAPPVAVTPGNNREKPPGTSSTTPDRTLNNNNQDSDKANNA</sequence>
<keyword evidence="9" id="KW-0472">Membrane</keyword>
<dbReference type="GO" id="GO:0005507">
    <property type="term" value="F:copper ion binding"/>
    <property type="evidence" value="ECO:0007669"/>
    <property type="project" value="InterPro"/>
</dbReference>
<evidence type="ECO:0000256" key="9">
    <source>
        <dbReference type="ARBA" id="ARBA00023136"/>
    </source>
</evidence>
<proteinExistence type="inferred from homology"/>
<evidence type="ECO:0000313" key="11">
    <source>
        <dbReference type="EMBL" id="ARU57278.1"/>
    </source>
</evidence>
<dbReference type="EMBL" id="CP021425">
    <property type="protein sequence ID" value="ARU57278.1"/>
    <property type="molecule type" value="Genomic_DNA"/>
</dbReference>
<name>A0A1Y0I9U2_9GAMM</name>
<evidence type="ECO:0000256" key="8">
    <source>
        <dbReference type="ARBA" id="ARBA00023008"/>
    </source>
</evidence>
<comment type="similarity">
    <text evidence="3">Belongs to the COX11/CtaG family.</text>
</comment>
<protein>
    <recommendedName>
        <fullName evidence="4">Cytochrome c oxidase assembly protein CtaG</fullName>
    </recommendedName>
</protein>
<dbReference type="InterPro" id="IPR007533">
    <property type="entry name" value="Cyt_c_oxidase_assmbl_CtaG"/>
</dbReference>
<comment type="function">
    <text evidence="1">Exerts its effect at some terminal stage of cytochrome c oxidase synthesis, probably by being involved in the insertion of the copper B into subunit I.</text>
</comment>
<dbReference type="PANTHER" id="PTHR21320">
    <property type="entry name" value="CYTOCHROME C OXIDASE ASSEMBLY PROTEIN COX11-RELATED"/>
    <property type="match status" value="1"/>
</dbReference>
<accession>A0A1Y0I9U2</accession>
<dbReference type="NCBIfam" id="NF003465">
    <property type="entry name" value="PRK05089.1"/>
    <property type="match status" value="1"/>
</dbReference>
<keyword evidence="12" id="KW-1185">Reference proteome</keyword>
<keyword evidence="7" id="KW-1133">Transmembrane helix</keyword>
<comment type="subcellular location">
    <subcellularLocation>
        <location evidence="2">Cell inner membrane</location>
        <topology evidence="2">Single-pass type II membrane protein</topology>
        <orientation evidence="2">Periplasmic side</orientation>
    </subcellularLocation>
</comment>
<keyword evidence="8" id="KW-0186">Copper</keyword>
<keyword evidence="6" id="KW-0735">Signal-anchor</keyword>
<dbReference type="Pfam" id="PF04442">
    <property type="entry name" value="CtaG_Cox11"/>
    <property type="match status" value="1"/>
</dbReference>
<feature type="region of interest" description="Disordered" evidence="10">
    <location>
        <begin position="163"/>
        <end position="205"/>
    </location>
</feature>
<evidence type="ECO:0000256" key="1">
    <source>
        <dbReference type="ARBA" id="ARBA00004007"/>
    </source>
</evidence>
<dbReference type="Proteomes" id="UP000196027">
    <property type="component" value="Chromosome"/>
</dbReference>
<dbReference type="KEGG" id="ome:OLMES_3237"/>
<feature type="compositionally biased region" description="Polar residues" evidence="10">
    <location>
        <begin position="182"/>
        <end position="192"/>
    </location>
</feature>
<evidence type="ECO:0000256" key="6">
    <source>
        <dbReference type="ARBA" id="ARBA00022968"/>
    </source>
</evidence>
<evidence type="ECO:0000256" key="2">
    <source>
        <dbReference type="ARBA" id="ARBA00004382"/>
    </source>
</evidence>
<evidence type="ECO:0000256" key="3">
    <source>
        <dbReference type="ARBA" id="ARBA00009620"/>
    </source>
</evidence>
<organism evidence="11 12">
    <name type="scientific">Oleiphilus messinensis</name>
    <dbReference type="NCBI Taxonomy" id="141451"/>
    <lineage>
        <taxon>Bacteria</taxon>
        <taxon>Pseudomonadati</taxon>
        <taxon>Pseudomonadota</taxon>
        <taxon>Gammaproteobacteria</taxon>
        <taxon>Oceanospirillales</taxon>
        <taxon>Oleiphilaceae</taxon>
        <taxon>Oleiphilus</taxon>
    </lineage>
</organism>
<keyword evidence="5" id="KW-0812">Transmembrane</keyword>
<evidence type="ECO:0000313" key="12">
    <source>
        <dbReference type="Proteomes" id="UP000196027"/>
    </source>
</evidence>
<dbReference type="AlphaFoldDB" id="A0A1Y0I9U2"/>
<dbReference type="SUPFAM" id="SSF110111">
    <property type="entry name" value="Ctag/Cox11"/>
    <property type="match status" value="1"/>
</dbReference>
<evidence type="ECO:0000256" key="4">
    <source>
        <dbReference type="ARBA" id="ARBA00015384"/>
    </source>
</evidence>
<dbReference type="PIRSF" id="PIRSF005413">
    <property type="entry name" value="COX11"/>
    <property type="match status" value="1"/>
</dbReference>
<evidence type="ECO:0000256" key="7">
    <source>
        <dbReference type="ARBA" id="ARBA00022989"/>
    </source>
</evidence>